<organism evidence="1 2">
    <name type="scientific">Reichenbachiella agarivorans</name>
    <dbReference type="NCBI Taxonomy" id="2979464"/>
    <lineage>
        <taxon>Bacteria</taxon>
        <taxon>Pseudomonadati</taxon>
        <taxon>Bacteroidota</taxon>
        <taxon>Cytophagia</taxon>
        <taxon>Cytophagales</taxon>
        <taxon>Reichenbachiellaceae</taxon>
        <taxon>Reichenbachiella</taxon>
    </lineage>
</organism>
<evidence type="ECO:0000313" key="1">
    <source>
        <dbReference type="EMBL" id="UXP32696.1"/>
    </source>
</evidence>
<dbReference type="Gene3D" id="1.25.40.390">
    <property type="match status" value="1"/>
</dbReference>
<sequence length="459" mass="49639">MKSIYKILGLILTLSIGGTGCDSYFEDYIASPNNPSSATPALMLSSIEIATFASYGGQLARQSSVMTQQMAGTSAGSQSIEIAQYNITELTNENEWNTIYAGAISDGNALISLYGDENPWYAGISKVLLALNFGLATDLWGNIPFDEAGVGILQPAYESQEVVLGKIQTLLSEAITDLQSPASSNSLFPTTDDFIFEGDVAKWISTAYVLKARYANRLSAIDPTGSATDALSYITSANMTETDDCNMIFAGGTALNQWNDYEASRPSYMRVCETFVDVLTASSDPRLPVLLSKDANGGYSGTPFDDVDVLATSYVGDYYASEDSPIPLVSYVESKFIEAEAQLRLSNASDAATAYNEAVSASILKITGASDVAYEGVYASETAATITLEKIMNQKWIALFIQVESYSDWRRTGFPVLTPNPDGLVTGIPVRLITPQNERLYNPVAEVYGNLLDPVWWDK</sequence>
<dbReference type="PROSITE" id="PS51257">
    <property type="entry name" value="PROKAR_LIPOPROTEIN"/>
    <property type="match status" value="1"/>
</dbReference>
<keyword evidence="1" id="KW-0449">Lipoprotein</keyword>
<reference evidence="1" key="1">
    <citation type="submission" date="2022-09" db="EMBL/GenBank/DDBJ databases">
        <title>Comparative genomics and taxonomic characterization of three novel marine species of genus Reichenbachiella exhibiting antioxidant and polysaccharide degradation activities.</title>
        <authorList>
            <person name="Muhammad N."/>
            <person name="Lee Y.-J."/>
            <person name="Ko J."/>
            <person name="Kim S.-G."/>
        </authorList>
    </citation>
    <scope>NUCLEOTIDE SEQUENCE</scope>
    <source>
        <strain evidence="1">BKB1-1</strain>
    </source>
</reference>
<dbReference type="RefSeq" id="WP_262310131.1">
    <property type="nucleotide sequence ID" value="NZ_CP106679.1"/>
</dbReference>
<dbReference type="InterPro" id="IPR011990">
    <property type="entry name" value="TPR-like_helical_dom_sf"/>
</dbReference>
<name>A0ABY6CQ96_9BACT</name>
<keyword evidence="2" id="KW-1185">Reference proteome</keyword>
<dbReference type="Pfam" id="PF12771">
    <property type="entry name" value="SusD-like_2"/>
    <property type="match status" value="1"/>
</dbReference>
<gene>
    <name evidence="1" type="ORF">N6H18_01800</name>
</gene>
<dbReference type="SUPFAM" id="SSF48452">
    <property type="entry name" value="TPR-like"/>
    <property type="match status" value="1"/>
</dbReference>
<accession>A0ABY6CQ96</accession>
<protein>
    <submittedName>
        <fullName evidence="1">SusD/RagB family nutrient-binding outer membrane lipoprotein</fullName>
    </submittedName>
</protein>
<dbReference type="InterPro" id="IPR041662">
    <property type="entry name" value="SusD-like_2"/>
</dbReference>
<dbReference type="Proteomes" id="UP001065174">
    <property type="component" value="Chromosome"/>
</dbReference>
<dbReference type="EMBL" id="CP106679">
    <property type="protein sequence ID" value="UXP32696.1"/>
    <property type="molecule type" value="Genomic_DNA"/>
</dbReference>
<evidence type="ECO:0000313" key="2">
    <source>
        <dbReference type="Proteomes" id="UP001065174"/>
    </source>
</evidence>
<proteinExistence type="predicted"/>